<dbReference type="AlphaFoldDB" id="A0A553JYX2"/>
<dbReference type="Pfam" id="PF13649">
    <property type="entry name" value="Methyltransf_25"/>
    <property type="match status" value="1"/>
</dbReference>
<dbReference type="CDD" id="cd02440">
    <property type="entry name" value="AdoMet_MTases"/>
    <property type="match status" value="1"/>
</dbReference>
<evidence type="ECO:0000313" key="3">
    <source>
        <dbReference type="EMBL" id="TRY17651.1"/>
    </source>
</evidence>
<evidence type="ECO:0000313" key="4">
    <source>
        <dbReference type="Proteomes" id="UP000317638"/>
    </source>
</evidence>
<dbReference type="InterPro" id="IPR029063">
    <property type="entry name" value="SAM-dependent_MTases_sf"/>
</dbReference>
<accession>A0A553JYX2</accession>
<dbReference type="OrthoDB" id="9791837at2"/>
<reference evidence="3 4" key="1">
    <citation type="submission" date="2019-07" db="EMBL/GenBank/DDBJ databases">
        <authorList>
            <person name="Zhou L.-Y."/>
        </authorList>
    </citation>
    <scope>NUCLEOTIDE SEQUENCE [LARGE SCALE GENOMIC DNA]</scope>
    <source>
        <strain evidence="3 4">YIM 101269</strain>
    </source>
</reference>
<evidence type="ECO:0000256" key="1">
    <source>
        <dbReference type="ARBA" id="ARBA00022679"/>
    </source>
</evidence>
<dbReference type="SUPFAM" id="SSF53335">
    <property type="entry name" value="S-adenosyl-L-methionine-dependent methyltransferases"/>
    <property type="match status" value="1"/>
</dbReference>
<dbReference type="GO" id="GO:0008168">
    <property type="term" value="F:methyltransferase activity"/>
    <property type="evidence" value="ECO:0007669"/>
    <property type="project" value="UniProtKB-KW"/>
</dbReference>
<evidence type="ECO:0000259" key="2">
    <source>
        <dbReference type="Pfam" id="PF13649"/>
    </source>
</evidence>
<protein>
    <submittedName>
        <fullName evidence="3">Class I SAM-dependent methyltransferase</fullName>
    </submittedName>
</protein>
<name>A0A553JYX2_9ACTN</name>
<dbReference type="EMBL" id="VKKG01000004">
    <property type="protein sequence ID" value="TRY17651.1"/>
    <property type="molecule type" value="Genomic_DNA"/>
</dbReference>
<dbReference type="Gene3D" id="3.40.50.150">
    <property type="entry name" value="Vaccinia Virus protein VP39"/>
    <property type="match status" value="1"/>
</dbReference>
<dbReference type="GO" id="GO:0032259">
    <property type="term" value="P:methylation"/>
    <property type="evidence" value="ECO:0007669"/>
    <property type="project" value="UniProtKB-KW"/>
</dbReference>
<keyword evidence="1 3" id="KW-0808">Transferase</keyword>
<dbReference type="PANTHER" id="PTHR43861">
    <property type="entry name" value="TRANS-ACONITATE 2-METHYLTRANSFERASE-RELATED"/>
    <property type="match status" value="1"/>
</dbReference>
<gene>
    <name evidence="3" type="ORF">FOJ82_10195</name>
</gene>
<keyword evidence="4" id="KW-1185">Reference proteome</keyword>
<dbReference type="Proteomes" id="UP000317638">
    <property type="component" value="Unassembled WGS sequence"/>
</dbReference>
<keyword evidence="3" id="KW-0489">Methyltransferase</keyword>
<dbReference type="PANTHER" id="PTHR43861:SF3">
    <property type="entry name" value="PUTATIVE (AFU_ORTHOLOGUE AFUA_2G14390)-RELATED"/>
    <property type="match status" value="1"/>
</dbReference>
<sequence length="211" mass="22954">MSRFDDAAKTWDDEPKLARARTVADLLRATLPLKGVERVLDLGAGTGQLSLNLADAVGEIVVSDASKGMVEVASRNIMDAGLAEKMSALQLDLTTQDTDLAPFDGVWSMLAFHHVPDMQRLLSRVQELLHPGGWLAVVDLDQDPDGAFHAHVGDDFEGHHGFARDSFREQLEAAGFEEVRIQDAGQVDKELEVHGGHSQAFPMFLAVATRS</sequence>
<dbReference type="InterPro" id="IPR041698">
    <property type="entry name" value="Methyltransf_25"/>
</dbReference>
<organism evidence="3 4">
    <name type="scientific">Tessaracoccus rhinocerotis</name>
    <dbReference type="NCBI Taxonomy" id="1689449"/>
    <lineage>
        <taxon>Bacteria</taxon>
        <taxon>Bacillati</taxon>
        <taxon>Actinomycetota</taxon>
        <taxon>Actinomycetes</taxon>
        <taxon>Propionibacteriales</taxon>
        <taxon>Propionibacteriaceae</taxon>
        <taxon>Tessaracoccus</taxon>
    </lineage>
</organism>
<proteinExistence type="predicted"/>
<comment type="caution">
    <text evidence="3">The sequence shown here is derived from an EMBL/GenBank/DDBJ whole genome shotgun (WGS) entry which is preliminary data.</text>
</comment>
<feature type="domain" description="Methyltransferase" evidence="2">
    <location>
        <begin position="39"/>
        <end position="133"/>
    </location>
</feature>
<dbReference type="RefSeq" id="WP_143938391.1">
    <property type="nucleotide sequence ID" value="NZ_VKKG01000004.1"/>
</dbReference>